<keyword evidence="2" id="KW-0547">Nucleotide-binding</keyword>
<reference evidence="5 6" key="1">
    <citation type="submission" date="2016-11" db="EMBL/GenBank/DDBJ databases">
        <authorList>
            <person name="Jaros S."/>
            <person name="Januszkiewicz K."/>
            <person name="Wedrychowicz H."/>
        </authorList>
    </citation>
    <scope>NUCLEOTIDE SEQUENCE [LARGE SCALE GENOMIC DNA]</scope>
    <source>
        <strain evidence="5 6">DSM 14809</strain>
    </source>
</reference>
<dbReference type="AlphaFoldDB" id="A0A1M6L3W9"/>
<keyword evidence="3 5" id="KW-0067">ATP-binding</keyword>
<feature type="domain" description="ABC transporter" evidence="4">
    <location>
        <begin position="4"/>
        <end position="233"/>
    </location>
</feature>
<accession>A0A1M6L3W9</accession>
<evidence type="ECO:0000313" key="5">
    <source>
        <dbReference type="EMBL" id="SHJ65908.1"/>
    </source>
</evidence>
<dbReference type="PROSITE" id="PS00211">
    <property type="entry name" value="ABC_TRANSPORTER_1"/>
    <property type="match status" value="1"/>
</dbReference>
<dbReference type="GO" id="GO:0005524">
    <property type="term" value="F:ATP binding"/>
    <property type="evidence" value="ECO:0007669"/>
    <property type="project" value="UniProtKB-KW"/>
</dbReference>
<dbReference type="InterPro" id="IPR027417">
    <property type="entry name" value="P-loop_NTPase"/>
</dbReference>
<dbReference type="SUPFAM" id="SSF52540">
    <property type="entry name" value="P-loop containing nucleoside triphosphate hydrolases"/>
    <property type="match status" value="1"/>
</dbReference>
<dbReference type="PANTHER" id="PTHR42939:SF1">
    <property type="entry name" value="ABC TRANSPORTER ATP-BINDING PROTEIN ALBC-RELATED"/>
    <property type="match status" value="1"/>
</dbReference>
<name>A0A1M6L3W9_PSEXY</name>
<evidence type="ECO:0000256" key="2">
    <source>
        <dbReference type="ARBA" id="ARBA00022741"/>
    </source>
</evidence>
<dbReference type="Gene3D" id="3.40.50.300">
    <property type="entry name" value="P-loop containing nucleotide triphosphate hydrolases"/>
    <property type="match status" value="1"/>
</dbReference>
<dbReference type="STRING" id="185007.SAMN02910350_00224"/>
<dbReference type="InterPro" id="IPR003593">
    <property type="entry name" value="AAA+_ATPase"/>
</dbReference>
<dbReference type="RefSeq" id="WP_072919504.1">
    <property type="nucleotide sequence ID" value="NZ_FQYQ01000037.1"/>
</dbReference>
<evidence type="ECO:0000256" key="3">
    <source>
        <dbReference type="ARBA" id="ARBA00022840"/>
    </source>
</evidence>
<evidence type="ECO:0000313" key="6">
    <source>
        <dbReference type="Proteomes" id="UP000184185"/>
    </source>
</evidence>
<dbReference type="SMART" id="SM00382">
    <property type="entry name" value="AAA"/>
    <property type="match status" value="1"/>
</dbReference>
<dbReference type="InterPro" id="IPR017871">
    <property type="entry name" value="ABC_transporter-like_CS"/>
</dbReference>
<sequence length="292" mass="32191">MGTLSGKNITKTYGKDTVLKNVNIDIETGKIYGLIGRNGAGKTTLLSILTAQNPTTEGTVTLDGQPVWENEESLSHICYSREISQVTMFGPNTLKVKDYLSTGKAFYKNWDDDYAKELVKLFNINPKKKVSKLSKGMLSAVTIIIALASKADITILDEPVAGLDVVAREQFYKLVIEEYAQTGRTFIISTHIIEEAASLFEKVIIIDNGEIILTENTEELLARAYRVSGETEAVDLAVEGFKVYHPESIGRNKVVTVLAEEPVAGFGEDVQVEPVALQNLFYAMCVDERKEA</sequence>
<dbReference type="Pfam" id="PF00005">
    <property type="entry name" value="ABC_tran"/>
    <property type="match status" value="1"/>
</dbReference>
<gene>
    <name evidence="5" type="ORF">SAMN02745725_03013</name>
</gene>
<dbReference type="OrthoDB" id="9804819at2"/>
<dbReference type="PANTHER" id="PTHR42939">
    <property type="entry name" value="ABC TRANSPORTER ATP-BINDING PROTEIN ALBC-RELATED"/>
    <property type="match status" value="1"/>
</dbReference>
<dbReference type="PROSITE" id="PS50893">
    <property type="entry name" value="ABC_TRANSPORTER_2"/>
    <property type="match status" value="1"/>
</dbReference>
<dbReference type="InterPro" id="IPR003439">
    <property type="entry name" value="ABC_transporter-like_ATP-bd"/>
</dbReference>
<proteinExistence type="predicted"/>
<dbReference type="Proteomes" id="UP000184185">
    <property type="component" value="Unassembled WGS sequence"/>
</dbReference>
<organism evidence="5 6">
    <name type="scientific">Pseudobutyrivibrio xylanivorans DSM 14809</name>
    <dbReference type="NCBI Taxonomy" id="1123012"/>
    <lineage>
        <taxon>Bacteria</taxon>
        <taxon>Bacillati</taxon>
        <taxon>Bacillota</taxon>
        <taxon>Clostridia</taxon>
        <taxon>Lachnospirales</taxon>
        <taxon>Lachnospiraceae</taxon>
        <taxon>Pseudobutyrivibrio</taxon>
    </lineage>
</organism>
<dbReference type="EMBL" id="FQYQ01000037">
    <property type="protein sequence ID" value="SHJ65908.1"/>
    <property type="molecule type" value="Genomic_DNA"/>
</dbReference>
<evidence type="ECO:0000259" key="4">
    <source>
        <dbReference type="PROSITE" id="PS50893"/>
    </source>
</evidence>
<protein>
    <submittedName>
        <fullName evidence="5">ABC-2 type transport system ATP-binding protein</fullName>
    </submittedName>
</protein>
<keyword evidence="6" id="KW-1185">Reference proteome</keyword>
<dbReference type="InterPro" id="IPR051782">
    <property type="entry name" value="ABC_Transporter_VariousFunc"/>
</dbReference>
<dbReference type="CDD" id="cd03230">
    <property type="entry name" value="ABC_DR_subfamily_A"/>
    <property type="match status" value="1"/>
</dbReference>
<dbReference type="GO" id="GO:0016887">
    <property type="term" value="F:ATP hydrolysis activity"/>
    <property type="evidence" value="ECO:0007669"/>
    <property type="project" value="InterPro"/>
</dbReference>
<evidence type="ECO:0000256" key="1">
    <source>
        <dbReference type="ARBA" id="ARBA00022448"/>
    </source>
</evidence>
<keyword evidence="1" id="KW-0813">Transport</keyword>